<protein>
    <submittedName>
        <fullName evidence="1">Uncharacterized protein</fullName>
    </submittedName>
</protein>
<dbReference type="Proteomes" id="UP001431192">
    <property type="component" value="Unassembled WGS sequence"/>
</dbReference>
<keyword evidence="2" id="KW-1185">Reference proteome</keyword>
<accession>A0ABT2P8F4</accession>
<dbReference type="EMBL" id="JAODOQ010000001">
    <property type="protein sequence ID" value="MCT8988070.1"/>
    <property type="molecule type" value="Genomic_DNA"/>
</dbReference>
<comment type="caution">
    <text evidence="1">The sequence shown here is derived from an EMBL/GenBank/DDBJ whole genome shotgun (WGS) entry which is preliminary data.</text>
</comment>
<reference evidence="1" key="1">
    <citation type="submission" date="2022-09" db="EMBL/GenBank/DDBJ databases">
        <title>Shewanella sp. KJ10-1 sp.nov, isolated from marine algae.</title>
        <authorList>
            <person name="Butt M."/>
            <person name="Lee J.K."/>
            <person name="Kim J.M."/>
            <person name="Choi D.G."/>
        </authorList>
    </citation>
    <scope>NUCLEOTIDE SEQUENCE</scope>
    <source>
        <strain evidence="1">KJ10-1</strain>
    </source>
</reference>
<proteinExistence type="predicted"/>
<evidence type="ECO:0000313" key="1">
    <source>
        <dbReference type="EMBL" id="MCT8988070.1"/>
    </source>
</evidence>
<organism evidence="1 2">
    <name type="scientific">Shewanella phaeophyticola</name>
    <dbReference type="NCBI Taxonomy" id="2978345"/>
    <lineage>
        <taxon>Bacteria</taxon>
        <taxon>Pseudomonadati</taxon>
        <taxon>Pseudomonadota</taxon>
        <taxon>Gammaproteobacteria</taxon>
        <taxon>Alteromonadales</taxon>
        <taxon>Shewanellaceae</taxon>
        <taxon>Shewanella</taxon>
    </lineage>
</organism>
<name>A0ABT2P8F4_9GAMM</name>
<evidence type="ECO:0000313" key="2">
    <source>
        <dbReference type="Proteomes" id="UP001431192"/>
    </source>
</evidence>
<sequence length="50" mass="5745">MASLRELEHAAMQIEKDDNIDSDEYYRWLKMLIFPGSSLGGARLQGLCDR</sequence>
<gene>
    <name evidence="1" type="ORF">N4T56_18455</name>
</gene>